<evidence type="ECO:0000259" key="1">
    <source>
        <dbReference type="Pfam" id="PF08241"/>
    </source>
</evidence>
<proteinExistence type="predicted"/>
<comment type="caution">
    <text evidence="2">The sequence shown here is derived from an EMBL/GenBank/DDBJ whole genome shotgun (WGS) entry which is preliminary data.</text>
</comment>
<keyword evidence="2" id="KW-0808">Transferase</keyword>
<feature type="domain" description="Methyltransferase type 11" evidence="1">
    <location>
        <begin position="63"/>
        <end position="161"/>
    </location>
</feature>
<reference evidence="2 3" key="1">
    <citation type="submission" date="2016-05" db="EMBL/GenBank/DDBJ databases">
        <authorList>
            <person name="Lavstsen T."/>
            <person name="Jespersen J.S."/>
        </authorList>
    </citation>
    <scope>NUCLEOTIDE SEQUENCE [LARGE SCALE GENOMIC DNA]</scope>
    <source>
        <strain evidence="2 3">B7-9</strain>
    </source>
</reference>
<gene>
    <name evidence="2" type="ORF">A9Q02_16020</name>
</gene>
<dbReference type="EMBL" id="LYXE01000104">
    <property type="protein sequence ID" value="PDV98307.1"/>
    <property type="molecule type" value="Genomic_DNA"/>
</dbReference>
<dbReference type="Proteomes" id="UP000220922">
    <property type="component" value="Unassembled WGS sequence"/>
</dbReference>
<evidence type="ECO:0000313" key="2">
    <source>
        <dbReference type="EMBL" id="PDV98307.1"/>
    </source>
</evidence>
<organism evidence="2 3">
    <name type="scientific">Candidatus Chloroploca asiatica</name>
    <dbReference type="NCBI Taxonomy" id="1506545"/>
    <lineage>
        <taxon>Bacteria</taxon>
        <taxon>Bacillati</taxon>
        <taxon>Chloroflexota</taxon>
        <taxon>Chloroflexia</taxon>
        <taxon>Chloroflexales</taxon>
        <taxon>Chloroflexineae</taxon>
        <taxon>Oscillochloridaceae</taxon>
        <taxon>Candidatus Chloroploca</taxon>
    </lineage>
</organism>
<dbReference type="GO" id="GO:0008757">
    <property type="term" value="F:S-adenosylmethionine-dependent methyltransferase activity"/>
    <property type="evidence" value="ECO:0007669"/>
    <property type="project" value="InterPro"/>
</dbReference>
<protein>
    <submittedName>
        <fullName evidence="2">Methyltransferase type 11</fullName>
    </submittedName>
</protein>
<keyword evidence="3" id="KW-1185">Reference proteome</keyword>
<dbReference type="CDD" id="cd02440">
    <property type="entry name" value="AdoMet_MTases"/>
    <property type="match status" value="1"/>
</dbReference>
<dbReference type="AlphaFoldDB" id="A0A2H3KK47"/>
<dbReference type="Gene3D" id="3.40.50.150">
    <property type="entry name" value="Vaccinia Virus protein VP39"/>
    <property type="match status" value="1"/>
</dbReference>
<dbReference type="InterPro" id="IPR029063">
    <property type="entry name" value="SAM-dependent_MTases_sf"/>
</dbReference>
<dbReference type="OrthoDB" id="147057at2"/>
<accession>A0A2H3KK47</accession>
<dbReference type="RefSeq" id="WP_097653644.1">
    <property type="nucleotide sequence ID" value="NZ_LYXE01000104.1"/>
</dbReference>
<keyword evidence="2" id="KW-0489">Methyltransferase</keyword>
<sequence>MAQAVKKPGRAVRLPAWRTVAYEIALNGWRILRETVNDFSLWRLIEYPWATRALEVQPGDLVLDLGSGTSSYPHMLAKEGVDVIVLELDADRVRWQLAKRRATARRGDGRFFPLVASATAMPIRDESVQRIAAVSSLEHIPDDEAVGRELARVLAPGGLAALTLPYTSKGRTDFFKGIRKFLPAGPNAFVQEGKAGSFFRFYTEADLHRVYVAPGALKISPLEGFGRSILNGRYHETRLTRYWRRFVLKDLLLALIVHPLEERFDRSDPLYVMFTLRK</sequence>
<dbReference type="SUPFAM" id="SSF53335">
    <property type="entry name" value="S-adenosyl-L-methionine-dependent methyltransferases"/>
    <property type="match status" value="1"/>
</dbReference>
<evidence type="ECO:0000313" key="3">
    <source>
        <dbReference type="Proteomes" id="UP000220922"/>
    </source>
</evidence>
<name>A0A2H3KK47_9CHLR</name>
<dbReference type="GO" id="GO:0032259">
    <property type="term" value="P:methylation"/>
    <property type="evidence" value="ECO:0007669"/>
    <property type="project" value="UniProtKB-KW"/>
</dbReference>
<dbReference type="Pfam" id="PF08241">
    <property type="entry name" value="Methyltransf_11"/>
    <property type="match status" value="1"/>
</dbReference>
<dbReference type="InterPro" id="IPR013216">
    <property type="entry name" value="Methyltransf_11"/>
</dbReference>